<dbReference type="Proteomes" id="UP000313359">
    <property type="component" value="Unassembled WGS sequence"/>
</dbReference>
<gene>
    <name evidence="1" type="ORF">L227DRAFT_214778</name>
</gene>
<sequence>MTIGWDLASNDTIDMSATNINTHLSISPTTPSLTTSRRAEVGGASSNSGSYLVEFGLENLKIIPAGTIQIQIAFIDIHWQAAHEQVERDEDIHCNLTVVSGFPESQSVPCVEAGPISPFIGRVGIYALSWVPRSVRLKRSWLAWLGSRTSSPLRRQFVNSLAVAIS</sequence>
<evidence type="ECO:0000313" key="2">
    <source>
        <dbReference type="Proteomes" id="UP000313359"/>
    </source>
</evidence>
<organism evidence="1 2">
    <name type="scientific">Lentinus tigrinus ALCF2SS1-6</name>
    <dbReference type="NCBI Taxonomy" id="1328759"/>
    <lineage>
        <taxon>Eukaryota</taxon>
        <taxon>Fungi</taxon>
        <taxon>Dikarya</taxon>
        <taxon>Basidiomycota</taxon>
        <taxon>Agaricomycotina</taxon>
        <taxon>Agaricomycetes</taxon>
        <taxon>Polyporales</taxon>
        <taxon>Polyporaceae</taxon>
        <taxon>Lentinus</taxon>
    </lineage>
</organism>
<dbReference type="AlphaFoldDB" id="A0A5C2SQX5"/>
<protein>
    <submittedName>
        <fullName evidence="1">Uncharacterized protein</fullName>
    </submittedName>
</protein>
<keyword evidence="2" id="KW-1185">Reference proteome</keyword>
<name>A0A5C2SQX5_9APHY</name>
<evidence type="ECO:0000313" key="1">
    <source>
        <dbReference type="EMBL" id="RPD65527.1"/>
    </source>
</evidence>
<proteinExistence type="predicted"/>
<dbReference type="EMBL" id="ML122252">
    <property type="protein sequence ID" value="RPD65527.1"/>
    <property type="molecule type" value="Genomic_DNA"/>
</dbReference>
<reference evidence="1" key="1">
    <citation type="journal article" date="2018" name="Genome Biol. Evol.">
        <title>Genomics and development of Lentinus tigrinus, a white-rot wood-decaying mushroom with dimorphic fruiting bodies.</title>
        <authorList>
            <person name="Wu B."/>
            <person name="Xu Z."/>
            <person name="Knudson A."/>
            <person name="Carlson A."/>
            <person name="Chen N."/>
            <person name="Kovaka S."/>
            <person name="LaButti K."/>
            <person name="Lipzen A."/>
            <person name="Pennachio C."/>
            <person name="Riley R."/>
            <person name="Schakwitz W."/>
            <person name="Umezawa K."/>
            <person name="Ohm R.A."/>
            <person name="Grigoriev I.V."/>
            <person name="Nagy L.G."/>
            <person name="Gibbons J."/>
            <person name="Hibbett D."/>
        </authorList>
    </citation>
    <scope>NUCLEOTIDE SEQUENCE [LARGE SCALE GENOMIC DNA]</scope>
    <source>
        <strain evidence="1">ALCF2SS1-6</strain>
    </source>
</reference>
<accession>A0A5C2SQX5</accession>